<keyword evidence="1" id="KW-0732">Signal</keyword>
<dbReference type="RefSeq" id="WP_136691973.1">
    <property type="nucleotide sequence ID" value="NZ_SSHH01000001.1"/>
</dbReference>
<feature type="signal peptide" evidence="1">
    <location>
        <begin position="1"/>
        <end position="19"/>
    </location>
</feature>
<reference evidence="3 4" key="1">
    <citation type="submission" date="2019-04" db="EMBL/GenBank/DDBJ databases">
        <title>Altererythrobacter aquimixticola sp. nov., isolated from sediment of junction between the ocean and a freshwater spring.</title>
        <authorList>
            <person name="Yoon J.-H."/>
        </authorList>
    </citation>
    <scope>NUCLEOTIDE SEQUENCE [LARGE SCALE GENOMIC DNA]</scope>
    <source>
        <strain evidence="3 4">SSKS-13</strain>
    </source>
</reference>
<feature type="chain" id="PRO_5020440528" description="Rap1a immunity protein domain-containing protein" evidence="1">
    <location>
        <begin position="20"/>
        <end position="119"/>
    </location>
</feature>
<proteinExistence type="predicted"/>
<dbReference type="Gene3D" id="1.10.890.40">
    <property type="match status" value="1"/>
</dbReference>
<feature type="domain" description="Rap1a immunity protein" evidence="2">
    <location>
        <begin position="30"/>
        <end position="116"/>
    </location>
</feature>
<dbReference type="Pfam" id="PF18602">
    <property type="entry name" value="Rap1a"/>
    <property type="match status" value="1"/>
</dbReference>
<protein>
    <recommendedName>
        <fullName evidence="2">Rap1a immunity protein domain-containing protein</fullName>
    </recommendedName>
</protein>
<gene>
    <name evidence="3" type="ORF">E5222_01905</name>
</gene>
<dbReference type="OrthoDB" id="7509456at2"/>
<evidence type="ECO:0000313" key="4">
    <source>
        <dbReference type="Proteomes" id="UP000309389"/>
    </source>
</evidence>
<name>A0A4V4U8T6_9SPHN</name>
<dbReference type="Proteomes" id="UP000309389">
    <property type="component" value="Unassembled WGS sequence"/>
</dbReference>
<dbReference type="AlphaFoldDB" id="A0A4V4U8T6"/>
<sequence>MRLPAALVLLAGAAAPAVAQDSPGSIGYLTAGGLADRCGENSAESLSYCFAFMAAVRDTARAYEIWINQREFCMPAGTAQSEIRDIFLAKIESEPSAREGQAASVVLVALKEAFPCGAE</sequence>
<dbReference type="EMBL" id="SSHH01000001">
    <property type="protein sequence ID" value="TIX51247.1"/>
    <property type="molecule type" value="Genomic_DNA"/>
</dbReference>
<evidence type="ECO:0000259" key="2">
    <source>
        <dbReference type="Pfam" id="PF18602"/>
    </source>
</evidence>
<keyword evidence="4" id="KW-1185">Reference proteome</keyword>
<organism evidence="3 4">
    <name type="scientific">Alteraurantiacibacter aquimixticola</name>
    <dbReference type="NCBI Taxonomy" id="2489173"/>
    <lineage>
        <taxon>Bacteria</taxon>
        <taxon>Pseudomonadati</taxon>
        <taxon>Pseudomonadota</taxon>
        <taxon>Alphaproteobacteria</taxon>
        <taxon>Sphingomonadales</taxon>
        <taxon>Erythrobacteraceae</taxon>
        <taxon>Alteraurantiacibacter</taxon>
    </lineage>
</organism>
<dbReference type="InterPro" id="IPR041238">
    <property type="entry name" value="Rap1a"/>
</dbReference>
<comment type="caution">
    <text evidence="3">The sequence shown here is derived from an EMBL/GenBank/DDBJ whole genome shotgun (WGS) entry which is preliminary data.</text>
</comment>
<evidence type="ECO:0000256" key="1">
    <source>
        <dbReference type="SAM" id="SignalP"/>
    </source>
</evidence>
<evidence type="ECO:0000313" key="3">
    <source>
        <dbReference type="EMBL" id="TIX51247.1"/>
    </source>
</evidence>
<accession>A0A4V4U8T6</accession>